<dbReference type="Gene3D" id="1.25.40.390">
    <property type="match status" value="2"/>
</dbReference>
<evidence type="ECO:0000313" key="6">
    <source>
        <dbReference type="Proteomes" id="UP001302374"/>
    </source>
</evidence>
<dbReference type="RefSeq" id="WP_118305497.1">
    <property type="nucleotide sequence ID" value="NZ_BMPA01000012.1"/>
</dbReference>
<dbReference type="Proteomes" id="UP000576368">
    <property type="component" value="Unassembled WGS sequence"/>
</dbReference>
<accession>A0A7X5YES4</accession>
<dbReference type="Proteomes" id="UP001302374">
    <property type="component" value="Chromosome"/>
</dbReference>
<dbReference type="PROSITE" id="PS51257">
    <property type="entry name" value="PROKAR_LIPOPROTEIN"/>
    <property type="match status" value="1"/>
</dbReference>
<organism evidence="3 5">
    <name type="scientific">Butyricimonas paravirosa</name>
    <dbReference type="NCBI Taxonomy" id="1472417"/>
    <lineage>
        <taxon>Bacteria</taxon>
        <taxon>Pseudomonadati</taxon>
        <taxon>Bacteroidota</taxon>
        <taxon>Bacteroidia</taxon>
        <taxon>Bacteroidales</taxon>
        <taxon>Odoribacteraceae</taxon>
        <taxon>Butyricimonas</taxon>
    </lineage>
</organism>
<dbReference type="GeneID" id="86892831"/>
<evidence type="ECO:0000313" key="4">
    <source>
        <dbReference type="EMBL" id="WOF13670.1"/>
    </source>
</evidence>
<keyword evidence="1" id="KW-0732">Signal</keyword>
<dbReference type="EMBL" id="CP043839">
    <property type="protein sequence ID" value="WOF13670.1"/>
    <property type="molecule type" value="Genomic_DNA"/>
</dbReference>
<gene>
    <name evidence="4" type="ORF">F1644_16005</name>
    <name evidence="3" type="ORF">GGR15_003471</name>
</gene>
<dbReference type="Pfam" id="PF14322">
    <property type="entry name" value="SusD-like_3"/>
    <property type="match status" value="1"/>
</dbReference>
<keyword evidence="6" id="KW-1185">Reference proteome</keyword>
<sequence length="497" mass="57245">MRKLYLILLLPVFWLTSCNSFLDVSADNELLQKEIFGDYKGVRMAVNGVYRTLSSTSLYGQNLTWGFASAIGHNYQSSSQYYLPYGLYEAASFDWENASAQSLTESIWSKGYNVIASCNDIIQQVIAKDTSFFGQGKMEKDMILGEMYGVRALVHFDLFRLFCPAPVTKHTGQAIPYVTKYPDLQPGYQNSPAFMDSVIMDMTRAQSLLAVVDTVFNRRQNTSIYSRVRSLDRGLVDSPDDFFLYRATRMNYFAANALLARMYMYKGDEEKAYENARLAYGFHLRWFRWTGNSNQGSVSNINFLYPKRYNELFLCFSNNDVVDNVENILKGYSSALRMKNMDVLFAGDMDDYRYTGFYNKTTLAYGAQRYATWLRLSGATFKEVLDQLPLLPVIRASEMYHIQIEYLLNKGRKGEAIELFNSLRTSRGAKTRLTSDMSPDDLRLKLMYDIIRETLTEGQTFFMLKRLNQDIFNGSDNIKMTPEKWVIPIPYSESAYQ</sequence>
<feature type="domain" description="SusD-like N-terminal" evidence="2">
    <location>
        <begin position="21"/>
        <end position="209"/>
    </location>
</feature>
<evidence type="ECO:0000313" key="5">
    <source>
        <dbReference type="Proteomes" id="UP000576368"/>
    </source>
</evidence>
<reference evidence="4 6" key="1">
    <citation type="submission" date="2019-09" db="EMBL/GenBank/DDBJ databases">
        <title>Butyricimonas paravirosa DSM 105722 (=214-4 = JCM 18677 = CCUG 65563).</title>
        <authorList>
            <person name="Le Roy T."/>
            <person name="Cani P.D."/>
        </authorList>
    </citation>
    <scope>NUCLEOTIDE SEQUENCE [LARGE SCALE GENOMIC DNA]</scope>
    <source>
        <strain evidence="4 6">DSM 105722</strain>
    </source>
</reference>
<dbReference type="InterPro" id="IPR033985">
    <property type="entry name" value="SusD-like_N"/>
</dbReference>
<dbReference type="EMBL" id="JAATLI010000013">
    <property type="protein sequence ID" value="NJC19833.1"/>
    <property type="molecule type" value="Genomic_DNA"/>
</dbReference>
<evidence type="ECO:0000259" key="2">
    <source>
        <dbReference type="Pfam" id="PF14322"/>
    </source>
</evidence>
<evidence type="ECO:0000256" key="1">
    <source>
        <dbReference type="SAM" id="SignalP"/>
    </source>
</evidence>
<name>A0A7X5YES4_9BACT</name>
<reference evidence="3 5" key="2">
    <citation type="submission" date="2020-03" db="EMBL/GenBank/DDBJ databases">
        <title>Genomic Encyclopedia of Type Strains, Phase IV (KMG-IV): sequencing the most valuable type-strain genomes for metagenomic binning, comparative biology and taxonomic classification.</title>
        <authorList>
            <person name="Goeker M."/>
        </authorList>
    </citation>
    <scope>NUCLEOTIDE SEQUENCE [LARGE SCALE GENOMIC DNA]</scope>
    <source>
        <strain evidence="3 5">DSM 105722</strain>
    </source>
</reference>
<feature type="signal peptide" evidence="1">
    <location>
        <begin position="1"/>
        <end position="22"/>
    </location>
</feature>
<proteinExistence type="predicted"/>
<feature type="chain" id="PRO_5030743383" evidence="1">
    <location>
        <begin position="23"/>
        <end position="497"/>
    </location>
</feature>
<dbReference type="AlphaFoldDB" id="A0A7X5YES4"/>
<protein>
    <submittedName>
        <fullName evidence="4">RagB/SusD family nutrient uptake outer membrane protein</fullName>
    </submittedName>
</protein>
<dbReference type="SUPFAM" id="SSF48452">
    <property type="entry name" value="TPR-like"/>
    <property type="match status" value="1"/>
</dbReference>
<evidence type="ECO:0000313" key="3">
    <source>
        <dbReference type="EMBL" id="NJC19833.1"/>
    </source>
</evidence>
<dbReference type="InterPro" id="IPR011990">
    <property type="entry name" value="TPR-like_helical_dom_sf"/>
</dbReference>